<protein>
    <recommendedName>
        <fullName evidence="4">Centriole, cilia and spindle-associated protein a</fullName>
    </recommendedName>
</protein>
<dbReference type="GO" id="GO:0035869">
    <property type="term" value="C:ciliary transition zone"/>
    <property type="evidence" value="ECO:0007669"/>
    <property type="project" value="TreeGrafter"/>
</dbReference>
<dbReference type="GeneTree" id="ENSGT00390000003512"/>
<evidence type="ECO:0000313" key="3">
    <source>
        <dbReference type="Proteomes" id="UP000265040"/>
    </source>
</evidence>
<evidence type="ECO:0000256" key="1">
    <source>
        <dbReference type="SAM" id="MobiDB-lite"/>
    </source>
</evidence>
<keyword evidence="3" id="KW-1185">Reference proteome</keyword>
<organism evidence="2 3">
    <name type="scientific">Anabas testudineus</name>
    <name type="common">Climbing perch</name>
    <name type="synonym">Anthias testudineus</name>
    <dbReference type="NCBI Taxonomy" id="64144"/>
    <lineage>
        <taxon>Eukaryota</taxon>
        <taxon>Metazoa</taxon>
        <taxon>Chordata</taxon>
        <taxon>Craniata</taxon>
        <taxon>Vertebrata</taxon>
        <taxon>Euteleostomi</taxon>
        <taxon>Actinopterygii</taxon>
        <taxon>Neopterygii</taxon>
        <taxon>Teleostei</taxon>
        <taxon>Neoteleostei</taxon>
        <taxon>Acanthomorphata</taxon>
        <taxon>Anabantaria</taxon>
        <taxon>Anabantiformes</taxon>
        <taxon>Anabantoidei</taxon>
        <taxon>Anabantidae</taxon>
        <taxon>Anabas</taxon>
    </lineage>
</organism>
<feature type="compositionally biased region" description="Polar residues" evidence="1">
    <location>
        <begin position="100"/>
        <end position="124"/>
    </location>
</feature>
<dbReference type="InterPro" id="IPR029774">
    <property type="entry name" value="CSAP"/>
</dbReference>
<dbReference type="GO" id="GO:0003341">
    <property type="term" value="P:cilium movement"/>
    <property type="evidence" value="ECO:0007669"/>
    <property type="project" value="Ensembl"/>
</dbReference>
<feature type="compositionally biased region" description="Basic and acidic residues" evidence="1">
    <location>
        <begin position="195"/>
        <end position="204"/>
    </location>
</feature>
<dbReference type="GO" id="GO:1901673">
    <property type="term" value="P:regulation of mitotic spindle assembly"/>
    <property type="evidence" value="ECO:0007669"/>
    <property type="project" value="TreeGrafter"/>
</dbReference>
<dbReference type="GO" id="GO:0000226">
    <property type="term" value="P:microtubule cytoskeleton organization"/>
    <property type="evidence" value="ECO:0007669"/>
    <property type="project" value="Ensembl"/>
</dbReference>
<proteinExistence type="predicted"/>
<feature type="compositionally biased region" description="Polar residues" evidence="1">
    <location>
        <begin position="177"/>
        <end position="194"/>
    </location>
</feature>
<dbReference type="FunCoup" id="A0A3Q1J5X2">
    <property type="interactions" value="544"/>
</dbReference>
<reference evidence="2" key="1">
    <citation type="submission" date="2021-04" db="EMBL/GenBank/DDBJ databases">
        <authorList>
            <consortium name="Wellcome Sanger Institute Data Sharing"/>
        </authorList>
    </citation>
    <scope>NUCLEOTIDE SEQUENCE [LARGE SCALE GENOMIC DNA]</scope>
</reference>
<dbReference type="GO" id="GO:0045995">
    <property type="term" value="P:regulation of embryonic development"/>
    <property type="evidence" value="ECO:0007669"/>
    <property type="project" value="Ensembl"/>
</dbReference>
<dbReference type="AlphaFoldDB" id="A0A3Q1J5X2"/>
<dbReference type="GO" id="GO:0007420">
    <property type="term" value="P:brain development"/>
    <property type="evidence" value="ECO:0007669"/>
    <property type="project" value="Ensembl"/>
</dbReference>
<dbReference type="GO" id="GO:0061371">
    <property type="term" value="P:determination of heart left/right asymmetry"/>
    <property type="evidence" value="ECO:0007669"/>
    <property type="project" value="Ensembl"/>
</dbReference>
<dbReference type="GeneID" id="113174962"/>
<dbReference type="GO" id="GO:0005814">
    <property type="term" value="C:centriole"/>
    <property type="evidence" value="ECO:0007669"/>
    <property type="project" value="TreeGrafter"/>
</dbReference>
<dbReference type="GO" id="GO:0005819">
    <property type="term" value="C:spindle"/>
    <property type="evidence" value="ECO:0007669"/>
    <property type="project" value="TreeGrafter"/>
</dbReference>
<dbReference type="Pfam" id="PF15748">
    <property type="entry name" value="CCSAP"/>
    <property type="match status" value="1"/>
</dbReference>
<feature type="region of interest" description="Disordered" evidence="1">
    <location>
        <begin position="47"/>
        <end position="267"/>
    </location>
</feature>
<dbReference type="GO" id="GO:0048666">
    <property type="term" value="P:neuron development"/>
    <property type="evidence" value="ECO:0007669"/>
    <property type="project" value="Ensembl"/>
</dbReference>
<dbReference type="PANTHER" id="PTHR31022:SF5">
    <property type="entry name" value="CENTRIOLE, CILIA AND SPINDLE-ASSOCIATED PROTEIN-RELATED"/>
    <property type="match status" value="1"/>
</dbReference>
<dbReference type="CTD" id="100003801"/>
<dbReference type="RefSeq" id="XP_026234971.1">
    <property type="nucleotide sequence ID" value="XM_026379186.1"/>
</dbReference>
<dbReference type="InParanoid" id="A0A3Q1J5X2"/>
<dbReference type="Proteomes" id="UP000265040">
    <property type="component" value="Chromosome 3"/>
</dbReference>
<sequence length="294" mass="34006">MVTKRVRSEYMKKFKDPRWETYSKCYEEMLKYRLTRRLLEHTHNPWFWNGSDSDSDSGGRSPPPPSKNQTGSETSRDGAQAELEECEGARPDRQQHDQQARTTGPATRLPLQQEQNSSAVQGSQLDVARQTIIPEEEREEQRASSRGSKQSSVRHREQDRETNTAALRPSHTKPSKSSKQTWRSQRVRPASSQQPREDNKESRHPFALYGSGEKDADIAGRKTHNVRPAASTNEIHESALRAKTRREVEHQIQTQRIERKRAKSADLDKARKLVQPEFNPWLTEYMRCFSARSR</sequence>
<reference evidence="2" key="2">
    <citation type="submission" date="2025-08" db="UniProtKB">
        <authorList>
            <consortium name="Ensembl"/>
        </authorList>
    </citation>
    <scope>IDENTIFICATION</scope>
</reference>
<evidence type="ECO:0000313" key="2">
    <source>
        <dbReference type="Ensembl" id="ENSATEP00000030167.1"/>
    </source>
</evidence>
<dbReference type="GO" id="GO:0008017">
    <property type="term" value="F:microtubule binding"/>
    <property type="evidence" value="ECO:0007669"/>
    <property type="project" value="TreeGrafter"/>
</dbReference>
<dbReference type="STRING" id="64144.ENSATEP00000030167"/>
<feature type="compositionally biased region" description="Basic and acidic residues" evidence="1">
    <location>
        <begin position="87"/>
        <end position="99"/>
    </location>
</feature>
<name>A0A3Q1J5X2_ANATE</name>
<evidence type="ECO:0008006" key="4">
    <source>
        <dbReference type="Google" id="ProtNLM"/>
    </source>
</evidence>
<dbReference type="OMA" id="WETYAKC"/>
<dbReference type="OrthoDB" id="6616361at2759"/>
<dbReference type="Ensembl" id="ENSATET00000030624.3">
    <property type="protein sequence ID" value="ENSATEP00000030167.1"/>
    <property type="gene ID" value="ENSATEG00000020823.3"/>
</dbReference>
<dbReference type="RefSeq" id="XP_026234970.1">
    <property type="nucleotide sequence ID" value="XM_026379185.1"/>
</dbReference>
<accession>A0A3Q1J5X2</accession>
<dbReference type="GO" id="GO:0036064">
    <property type="term" value="C:ciliary basal body"/>
    <property type="evidence" value="ECO:0007669"/>
    <property type="project" value="Ensembl"/>
</dbReference>
<feature type="compositionally biased region" description="Low complexity" evidence="1">
    <location>
        <begin position="50"/>
        <end position="60"/>
    </location>
</feature>
<reference evidence="2" key="3">
    <citation type="submission" date="2025-09" db="UniProtKB">
        <authorList>
            <consortium name="Ensembl"/>
        </authorList>
    </citation>
    <scope>IDENTIFICATION</scope>
</reference>
<dbReference type="PANTHER" id="PTHR31022">
    <property type="entry name" value="CENTRIOLE, CILIA AND SPINDLE-ASSOCIATED PROTEIN"/>
    <property type="match status" value="1"/>
</dbReference>
<feature type="compositionally biased region" description="Basic and acidic residues" evidence="1">
    <location>
        <begin position="234"/>
        <end position="250"/>
    </location>
</feature>